<dbReference type="AlphaFoldDB" id="A0A8D2Q1K5"/>
<proteinExistence type="predicted"/>
<protein>
    <submittedName>
        <fullName evidence="1">Uncharacterized protein</fullName>
    </submittedName>
</protein>
<reference evidence="1" key="1">
    <citation type="submission" date="2025-08" db="UniProtKB">
        <authorList>
            <consortium name="Ensembl"/>
        </authorList>
    </citation>
    <scope>IDENTIFICATION</scope>
</reference>
<name>A0A8D2Q1K5_ZOSLA</name>
<dbReference type="Ensembl" id="ENSZLMT00000021625.1">
    <property type="protein sequence ID" value="ENSZLMP00000021067.1"/>
    <property type="gene ID" value="ENSZLMG00000014449.1"/>
</dbReference>
<evidence type="ECO:0000313" key="1">
    <source>
        <dbReference type="Ensembl" id="ENSZLMP00000021067.1"/>
    </source>
</evidence>
<keyword evidence="2" id="KW-1185">Reference proteome</keyword>
<organism evidence="1 2">
    <name type="scientific">Zosterops lateralis melanops</name>
    <dbReference type="NCBI Taxonomy" id="1220523"/>
    <lineage>
        <taxon>Eukaryota</taxon>
        <taxon>Metazoa</taxon>
        <taxon>Chordata</taxon>
        <taxon>Craniata</taxon>
        <taxon>Vertebrata</taxon>
        <taxon>Euteleostomi</taxon>
        <taxon>Archelosauria</taxon>
        <taxon>Archosauria</taxon>
        <taxon>Dinosauria</taxon>
        <taxon>Saurischia</taxon>
        <taxon>Theropoda</taxon>
        <taxon>Coelurosauria</taxon>
        <taxon>Aves</taxon>
        <taxon>Neognathae</taxon>
        <taxon>Neoaves</taxon>
        <taxon>Telluraves</taxon>
        <taxon>Australaves</taxon>
        <taxon>Passeriformes</taxon>
        <taxon>Sylvioidea</taxon>
        <taxon>Zosteropidae</taxon>
        <taxon>Zosterops</taxon>
    </lineage>
</organism>
<dbReference type="Proteomes" id="UP000694401">
    <property type="component" value="Unassembled WGS sequence"/>
</dbReference>
<accession>A0A8D2Q1K5</accession>
<evidence type="ECO:0000313" key="2">
    <source>
        <dbReference type="Proteomes" id="UP000694401"/>
    </source>
</evidence>
<reference evidence="1" key="2">
    <citation type="submission" date="2025-09" db="UniProtKB">
        <authorList>
            <consortium name="Ensembl"/>
        </authorList>
    </citation>
    <scope>IDENTIFICATION</scope>
</reference>
<sequence length="65" mass="7309">MLLQKEKSALDKGTTVLVQKLFEYPLPHFGCRQLVMPSPMGAASDSLFSQLTDNAEYVLGHLWKQ</sequence>